<gene>
    <name evidence="6" type="ORF">H9738_00165</name>
</gene>
<dbReference type="Proteomes" id="UP000824230">
    <property type="component" value="Unassembled WGS sequence"/>
</dbReference>
<reference evidence="6" key="2">
    <citation type="submission" date="2021-04" db="EMBL/GenBank/DDBJ databases">
        <authorList>
            <person name="Gilroy R."/>
        </authorList>
    </citation>
    <scope>NUCLEOTIDE SEQUENCE</scope>
    <source>
        <strain evidence="6">ChiHjej12B11-1927</strain>
    </source>
</reference>
<proteinExistence type="predicted"/>
<dbReference type="PANTHER" id="PTHR30514">
    <property type="entry name" value="GLUCOKINASE"/>
    <property type="match status" value="1"/>
</dbReference>
<evidence type="ECO:0000256" key="3">
    <source>
        <dbReference type="ARBA" id="ARBA00023163"/>
    </source>
</evidence>
<dbReference type="InterPro" id="IPR000281">
    <property type="entry name" value="HTH_RpiR"/>
</dbReference>
<dbReference type="GO" id="GO:0097367">
    <property type="term" value="F:carbohydrate derivative binding"/>
    <property type="evidence" value="ECO:0007669"/>
    <property type="project" value="InterPro"/>
</dbReference>
<dbReference type="PROSITE" id="PS51071">
    <property type="entry name" value="HTH_RPIR"/>
    <property type="match status" value="1"/>
</dbReference>
<dbReference type="AlphaFoldDB" id="A0A9D2ALX2"/>
<evidence type="ECO:0000256" key="2">
    <source>
        <dbReference type="ARBA" id="ARBA00023125"/>
    </source>
</evidence>
<dbReference type="GO" id="GO:1901135">
    <property type="term" value="P:carbohydrate derivative metabolic process"/>
    <property type="evidence" value="ECO:0007669"/>
    <property type="project" value="InterPro"/>
</dbReference>
<dbReference type="Gene3D" id="3.40.50.10490">
    <property type="entry name" value="Glucose-6-phosphate isomerase like protein, domain 1"/>
    <property type="match status" value="1"/>
</dbReference>
<evidence type="ECO:0000313" key="7">
    <source>
        <dbReference type="Proteomes" id="UP000824230"/>
    </source>
</evidence>
<dbReference type="PANTHER" id="PTHR30514:SF1">
    <property type="entry name" value="HTH-TYPE TRANSCRIPTIONAL REGULATOR HEXR-RELATED"/>
    <property type="match status" value="1"/>
</dbReference>
<dbReference type="SUPFAM" id="SSF46689">
    <property type="entry name" value="Homeodomain-like"/>
    <property type="match status" value="1"/>
</dbReference>
<dbReference type="GO" id="GO:0003677">
    <property type="term" value="F:DNA binding"/>
    <property type="evidence" value="ECO:0007669"/>
    <property type="project" value="UniProtKB-KW"/>
</dbReference>
<accession>A0A9D2ALX2</accession>
<dbReference type="InterPro" id="IPR009057">
    <property type="entry name" value="Homeodomain-like_sf"/>
</dbReference>
<dbReference type="Gene3D" id="1.10.10.10">
    <property type="entry name" value="Winged helix-like DNA-binding domain superfamily/Winged helix DNA-binding domain"/>
    <property type="match status" value="1"/>
</dbReference>
<dbReference type="InterPro" id="IPR047640">
    <property type="entry name" value="RpiR-like"/>
</dbReference>
<dbReference type="InterPro" id="IPR001347">
    <property type="entry name" value="SIS_dom"/>
</dbReference>
<keyword evidence="3" id="KW-0804">Transcription</keyword>
<keyword evidence="2" id="KW-0238">DNA-binding</keyword>
<protein>
    <submittedName>
        <fullName evidence="6">MurR/RpiR family transcriptional regulator</fullName>
    </submittedName>
</protein>
<sequence>MEYKSFIFEVRSRYREFRPSEQKAADIILNEDKRILDWTIEEFAQAAGVSQPTVIRFARALGLKGYRELKNKVLEEYARKKEEPDPAEILNYPVQKEDRIVDIPAKVIMTNIRHLEEVLKALSSYEFVRAVNALEKAENISVYAVENSSCTAEDFATKMTYIGKQVYFNKDGYMQKVNAKNLTERDVAIGISHTGQSRHTVDALRCAKESGAMTIAITNYQQALINKYADIILCTENTQYMYGNAIFSRSAQISLVDMLYLGVFLKNYDYYAEKLNNSWKNIQDLVYERDSRF</sequence>
<dbReference type="InterPro" id="IPR035472">
    <property type="entry name" value="RpiR-like_SIS"/>
</dbReference>
<evidence type="ECO:0000259" key="4">
    <source>
        <dbReference type="PROSITE" id="PS51071"/>
    </source>
</evidence>
<dbReference type="PROSITE" id="PS51464">
    <property type="entry name" value="SIS"/>
    <property type="match status" value="1"/>
</dbReference>
<organism evidence="6 7">
    <name type="scientific">Candidatus Blautia pullistercoris</name>
    <dbReference type="NCBI Taxonomy" id="2838499"/>
    <lineage>
        <taxon>Bacteria</taxon>
        <taxon>Bacillati</taxon>
        <taxon>Bacillota</taxon>
        <taxon>Clostridia</taxon>
        <taxon>Lachnospirales</taxon>
        <taxon>Lachnospiraceae</taxon>
        <taxon>Blautia</taxon>
    </lineage>
</organism>
<dbReference type="EMBL" id="DXFG01000006">
    <property type="protein sequence ID" value="HIX36275.1"/>
    <property type="molecule type" value="Genomic_DNA"/>
</dbReference>
<name>A0A9D2ALX2_9FIRM</name>
<dbReference type="CDD" id="cd05013">
    <property type="entry name" value="SIS_RpiR"/>
    <property type="match status" value="1"/>
</dbReference>
<evidence type="ECO:0000259" key="5">
    <source>
        <dbReference type="PROSITE" id="PS51464"/>
    </source>
</evidence>
<dbReference type="Pfam" id="PF01380">
    <property type="entry name" value="SIS"/>
    <property type="match status" value="1"/>
</dbReference>
<dbReference type="GO" id="GO:0003700">
    <property type="term" value="F:DNA-binding transcription factor activity"/>
    <property type="evidence" value="ECO:0007669"/>
    <property type="project" value="InterPro"/>
</dbReference>
<reference evidence="6" key="1">
    <citation type="journal article" date="2021" name="PeerJ">
        <title>Extensive microbial diversity within the chicken gut microbiome revealed by metagenomics and culture.</title>
        <authorList>
            <person name="Gilroy R."/>
            <person name="Ravi A."/>
            <person name="Getino M."/>
            <person name="Pursley I."/>
            <person name="Horton D.L."/>
            <person name="Alikhan N.F."/>
            <person name="Baker D."/>
            <person name="Gharbi K."/>
            <person name="Hall N."/>
            <person name="Watson M."/>
            <person name="Adriaenssens E.M."/>
            <person name="Foster-Nyarko E."/>
            <person name="Jarju S."/>
            <person name="Secka A."/>
            <person name="Antonio M."/>
            <person name="Oren A."/>
            <person name="Chaudhuri R.R."/>
            <person name="La Ragione R."/>
            <person name="Hildebrand F."/>
            <person name="Pallen M.J."/>
        </authorList>
    </citation>
    <scope>NUCLEOTIDE SEQUENCE</scope>
    <source>
        <strain evidence="6">ChiHjej12B11-1927</strain>
    </source>
</reference>
<feature type="domain" description="HTH rpiR-type" evidence="4">
    <location>
        <begin position="4"/>
        <end position="80"/>
    </location>
</feature>
<evidence type="ECO:0000313" key="6">
    <source>
        <dbReference type="EMBL" id="HIX36275.1"/>
    </source>
</evidence>
<keyword evidence="1" id="KW-0805">Transcription regulation</keyword>
<comment type="caution">
    <text evidence="6">The sequence shown here is derived from an EMBL/GenBank/DDBJ whole genome shotgun (WGS) entry which is preliminary data.</text>
</comment>
<feature type="domain" description="SIS" evidence="5">
    <location>
        <begin position="130"/>
        <end position="269"/>
    </location>
</feature>
<dbReference type="SUPFAM" id="SSF53697">
    <property type="entry name" value="SIS domain"/>
    <property type="match status" value="1"/>
</dbReference>
<dbReference type="InterPro" id="IPR046348">
    <property type="entry name" value="SIS_dom_sf"/>
</dbReference>
<dbReference type="Pfam" id="PF01418">
    <property type="entry name" value="HTH_6"/>
    <property type="match status" value="1"/>
</dbReference>
<evidence type="ECO:0000256" key="1">
    <source>
        <dbReference type="ARBA" id="ARBA00023015"/>
    </source>
</evidence>
<dbReference type="InterPro" id="IPR036388">
    <property type="entry name" value="WH-like_DNA-bd_sf"/>
</dbReference>